<proteinExistence type="predicted"/>
<protein>
    <submittedName>
        <fullName evidence="2">Uncharacterized protein</fullName>
    </submittedName>
</protein>
<accession>A0A2Z7CXV2</accession>
<gene>
    <name evidence="2" type="ORF">F511_23751</name>
</gene>
<feature type="region of interest" description="Disordered" evidence="1">
    <location>
        <begin position="89"/>
        <end position="118"/>
    </location>
</feature>
<feature type="region of interest" description="Disordered" evidence="1">
    <location>
        <begin position="24"/>
        <end position="61"/>
    </location>
</feature>
<organism evidence="2 3">
    <name type="scientific">Dorcoceras hygrometricum</name>
    <dbReference type="NCBI Taxonomy" id="472368"/>
    <lineage>
        <taxon>Eukaryota</taxon>
        <taxon>Viridiplantae</taxon>
        <taxon>Streptophyta</taxon>
        <taxon>Embryophyta</taxon>
        <taxon>Tracheophyta</taxon>
        <taxon>Spermatophyta</taxon>
        <taxon>Magnoliopsida</taxon>
        <taxon>eudicotyledons</taxon>
        <taxon>Gunneridae</taxon>
        <taxon>Pentapetalae</taxon>
        <taxon>asterids</taxon>
        <taxon>lamiids</taxon>
        <taxon>Lamiales</taxon>
        <taxon>Gesneriaceae</taxon>
        <taxon>Didymocarpoideae</taxon>
        <taxon>Trichosporeae</taxon>
        <taxon>Loxocarpinae</taxon>
        <taxon>Dorcoceras</taxon>
    </lineage>
</organism>
<evidence type="ECO:0000313" key="3">
    <source>
        <dbReference type="Proteomes" id="UP000250235"/>
    </source>
</evidence>
<sequence length="118" mass="12748">MGPISYIGPKTSRAARYRPELNLEGISRHDIDGASPGGNDKRGAPMRHRAPSHGAQPRPACNNLRTGLPASVLAITRSGDHRTATVRLPLATPVRETSTPHRPLIAQPLREKAPITRL</sequence>
<evidence type="ECO:0000313" key="2">
    <source>
        <dbReference type="EMBL" id="KZV49574.1"/>
    </source>
</evidence>
<feature type="compositionally biased region" description="Basic and acidic residues" evidence="1">
    <location>
        <begin position="109"/>
        <end position="118"/>
    </location>
</feature>
<evidence type="ECO:0000256" key="1">
    <source>
        <dbReference type="SAM" id="MobiDB-lite"/>
    </source>
</evidence>
<reference evidence="2 3" key="1">
    <citation type="journal article" date="2015" name="Proc. Natl. Acad. Sci. U.S.A.">
        <title>The resurrection genome of Boea hygrometrica: A blueprint for survival of dehydration.</title>
        <authorList>
            <person name="Xiao L."/>
            <person name="Yang G."/>
            <person name="Zhang L."/>
            <person name="Yang X."/>
            <person name="Zhao S."/>
            <person name="Ji Z."/>
            <person name="Zhou Q."/>
            <person name="Hu M."/>
            <person name="Wang Y."/>
            <person name="Chen M."/>
            <person name="Xu Y."/>
            <person name="Jin H."/>
            <person name="Xiao X."/>
            <person name="Hu G."/>
            <person name="Bao F."/>
            <person name="Hu Y."/>
            <person name="Wan P."/>
            <person name="Li L."/>
            <person name="Deng X."/>
            <person name="Kuang T."/>
            <person name="Xiang C."/>
            <person name="Zhu J.K."/>
            <person name="Oliver M.J."/>
            <person name="He Y."/>
        </authorList>
    </citation>
    <scope>NUCLEOTIDE SEQUENCE [LARGE SCALE GENOMIC DNA]</scope>
    <source>
        <strain evidence="3">cv. XS01</strain>
    </source>
</reference>
<dbReference type="Proteomes" id="UP000250235">
    <property type="component" value="Unassembled WGS sequence"/>
</dbReference>
<dbReference type="EMBL" id="KQ993009">
    <property type="protein sequence ID" value="KZV49574.1"/>
    <property type="molecule type" value="Genomic_DNA"/>
</dbReference>
<dbReference type="AlphaFoldDB" id="A0A2Z7CXV2"/>
<name>A0A2Z7CXV2_9LAMI</name>
<keyword evidence="3" id="KW-1185">Reference proteome</keyword>